<sequence>MYFQCPCQGHLKK</sequence>
<organism evidence="1">
    <name type="scientific">Anguilla anguilla</name>
    <name type="common">European freshwater eel</name>
    <name type="synonym">Muraena anguilla</name>
    <dbReference type="NCBI Taxonomy" id="7936"/>
    <lineage>
        <taxon>Eukaryota</taxon>
        <taxon>Metazoa</taxon>
        <taxon>Chordata</taxon>
        <taxon>Craniata</taxon>
        <taxon>Vertebrata</taxon>
        <taxon>Euteleostomi</taxon>
        <taxon>Actinopterygii</taxon>
        <taxon>Neopterygii</taxon>
        <taxon>Teleostei</taxon>
        <taxon>Anguilliformes</taxon>
        <taxon>Anguillidae</taxon>
        <taxon>Anguilla</taxon>
    </lineage>
</organism>
<reference evidence="1" key="2">
    <citation type="journal article" date="2015" name="Fish Shellfish Immunol.">
        <title>Early steps in the European eel (Anguilla anguilla)-Vibrio vulnificus interaction in the gills: Role of the RtxA13 toxin.</title>
        <authorList>
            <person name="Callol A."/>
            <person name="Pajuelo D."/>
            <person name="Ebbesson L."/>
            <person name="Teles M."/>
            <person name="MacKenzie S."/>
            <person name="Amaro C."/>
        </authorList>
    </citation>
    <scope>NUCLEOTIDE SEQUENCE</scope>
</reference>
<proteinExistence type="predicted"/>
<accession>A0A0E9T771</accession>
<evidence type="ECO:0000313" key="1">
    <source>
        <dbReference type="EMBL" id="JAH49519.1"/>
    </source>
</evidence>
<dbReference type="EMBL" id="GBXM01059058">
    <property type="protein sequence ID" value="JAH49519.1"/>
    <property type="molecule type" value="Transcribed_RNA"/>
</dbReference>
<protein>
    <submittedName>
        <fullName evidence="1">Uncharacterized protein</fullName>
    </submittedName>
</protein>
<name>A0A0E9T771_ANGAN</name>
<reference evidence="1" key="1">
    <citation type="submission" date="2014-11" db="EMBL/GenBank/DDBJ databases">
        <authorList>
            <person name="Amaro Gonzalez C."/>
        </authorList>
    </citation>
    <scope>NUCLEOTIDE SEQUENCE</scope>
</reference>